<name>A0ABQ6LTZ6_9RHOB</name>
<proteinExistence type="predicted"/>
<reference evidence="2 3" key="1">
    <citation type="submission" date="2023-04" db="EMBL/GenBank/DDBJ databases">
        <title>Marinoamorphus aggregata gen. nov., sp. Nov., isolate from tissue of brittle star Ophioplocus japonicus.</title>
        <authorList>
            <person name="Kawano K."/>
            <person name="Sawayama S."/>
            <person name="Nakagawa S."/>
        </authorList>
    </citation>
    <scope>NUCLEOTIDE SEQUENCE [LARGE SCALE GENOMIC DNA]</scope>
    <source>
        <strain evidence="2 3">NKW23</strain>
    </source>
</reference>
<gene>
    <name evidence="2" type="ORF">LNKW23_47660</name>
</gene>
<accession>A0ABQ6LTZ6</accession>
<comment type="caution">
    <text evidence="2">The sequence shown here is derived from an EMBL/GenBank/DDBJ whole genome shotgun (WGS) entry which is preliminary data.</text>
</comment>
<feature type="compositionally biased region" description="Low complexity" evidence="1">
    <location>
        <begin position="51"/>
        <end position="60"/>
    </location>
</feature>
<organism evidence="2 3">
    <name type="scientific">Paralimibaculum aggregatum</name>
    <dbReference type="NCBI Taxonomy" id="3036245"/>
    <lineage>
        <taxon>Bacteria</taxon>
        <taxon>Pseudomonadati</taxon>
        <taxon>Pseudomonadota</taxon>
        <taxon>Alphaproteobacteria</taxon>
        <taxon>Rhodobacterales</taxon>
        <taxon>Paracoccaceae</taxon>
        <taxon>Paralimibaculum</taxon>
    </lineage>
</organism>
<feature type="region of interest" description="Disordered" evidence="1">
    <location>
        <begin position="1"/>
        <end position="102"/>
    </location>
</feature>
<dbReference type="Proteomes" id="UP001239909">
    <property type="component" value="Unassembled WGS sequence"/>
</dbReference>
<evidence type="ECO:0000313" key="3">
    <source>
        <dbReference type="Proteomes" id="UP001239909"/>
    </source>
</evidence>
<keyword evidence="3" id="KW-1185">Reference proteome</keyword>
<sequence length="102" mass="10504">MGRILTHLEYSATEASDGQRRGTGSPRRRQATGHRPRALGIVANGPGAVNRPGGNRVAGAARRRQEPGCRGPIGNERVARGGSSRSAPPILGMRGLQAASGG</sequence>
<evidence type="ECO:0000256" key="1">
    <source>
        <dbReference type="SAM" id="MobiDB-lite"/>
    </source>
</evidence>
<evidence type="ECO:0000313" key="2">
    <source>
        <dbReference type="EMBL" id="GMG85543.1"/>
    </source>
</evidence>
<dbReference type="EMBL" id="BSYI01000074">
    <property type="protein sequence ID" value="GMG85543.1"/>
    <property type="molecule type" value="Genomic_DNA"/>
</dbReference>
<feature type="compositionally biased region" description="Basic residues" evidence="1">
    <location>
        <begin position="26"/>
        <end position="37"/>
    </location>
</feature>
<protein>
    <submittedName>
        <fullName evidence="2">Uncharacterized protein</fullName>
    </submittedName>
</protein>